<name>A0A087TVS9_STEMI</name>
<feature type="domain" description="DDE-1" evidence="1">
    <location>
        <begin position="22"/>
        <end position="93"/>
    </location>
</feature>
<dbReference type="EMBL" id="KK116977">
    <property type="protein sequence ID" value="KFM69218.1"/>
    <property type="molecule type" value="Genomic_DNA"/>
</dbReference>
<dbReference type="Proteomes" id="UP000054359">
    <property type="component" value="Unassembled WGS sequence"/>
</dbReference>
<evidence type="ECO:0000259" key="1">
    <source>
        <dbReference type="Pfam" id="PF03184"/>
    </source>
</evidence>
<dbReference type="InterPro" id="IPR004875">
    <property type="entry name" value="DDE_SF_endonuclease_dom"/>
</dbReference>
<reference evidence="2 3" key="1">
    <citation type="submission" date="2013-11" db="EMBL/GenBank/DDBJ databases">
        <title>Genome sequencing of Stegodyphus mimosarum.</title>
        <authorList>
            <person name="Bechsgaard J."/>
        </authorList>
    </citation>
    <scope>NUCLEOTIDE SEQUENCE [LARGE SCALE GENOMIC DNA]</scope>
</reference>
<protein>
    <submittedName>
        <fullName evidence="2">Jerky-like protein</fullName>
    </submittedName>
</protein>
<sequence length="198" mass="22636">MEQHFMIRFISIPLVEKFFKSKNLPRKQSLILDNALSHPNAEQFRNEDIRAMSLPPNVTSVSQPMDQEVLEALKKKYRCKLLLSLVLAMEEGCDMIEKLKKIGCEEVTDGHVEEWVGQDENCEVLGHTEIVALVKDNVYKNEDESENEENKGNGKAKMMTHGEGLRAAEGMLRYMEEQAASDNEILLKKHVFGNNQEE</sequence>
<feature type="non-terminal residue" evidence="2">
    <location>
        <position position="198"/>
    </location>
</feature>
<gene>
    <name evidence="2" type="ORF">X975_09034</name>
</gene>
<organism evidence="2 3">
    <name type="scientific">Stegodyphus mimosarum</name>
    <name type="common">African social velvet spider</name>
    <dbReference type="NCBI Taxonomy" id="407821"/>
    <lineage>
        <taxon>Eukaryota</taxon>
        <taxon>Metazoa</taxon>
        <taxon>Ecdysozoa</taxon>
        <taxon>Arthropoda</taxon>
        <taxon>Chelicerata</taxon>
        <taxon>Arachnida</taxon>
        <taxon>Araneae</taxon>
        <taxon>Araneomorphae</taxon>
        <taxon>Entelegynae</taxon>
        <taxon>Eresoidea</taxon>
        <taxon>Eresidae</taxon>
        <taxon>Stegodyphus</taxon>
    </lineage>
</organism>
<dbReference type="OrthoDB" id="6428588at2759"/>
<evidence type="ECO:0000313" key="2">
    <source>
        <dbReference type="EMBL" id="KFM69218.1"/>
    </source>
</evidence>
<keyword evidence="3" id="KW-1185">Reference proteome</keyword>
<accession>A0A087TVS9</accession>
<dbReference type="STRING" id="407821.A0A087TVS9"/>
<dbReference type="GO" id="GO:0003676">
    <property type="term" value="F:nucleic acid binding"/>
    <property type="evidence" value="ECO:0007669"/>
    <property type="project" value="InterPro"/>
</dbReference>
<dbReference type="Pfam" id="PF03184">
    <property type="entry name" value="DDE_1"/>
    <property type="match status" value="1"/>
</dbReference>
<proteinExistence type="predicted"/>
<dbReference type="AlphaFoldDB" id="A0A087TVS9"/>
<evidence type="ECO:0000313" key="3">
    <source>
        <dbReference type="Proteomes" id="UP000054359"/>
    </source>
</evidence>